<keyword evidence="2" id="KW-1185">Reference proteome</keyword>
<gene>
    <name evidence="1" type="ORF">BJ508DRAFT_311841</name>
</gene>
<accession>A0A3N4HSR7</accession>
<dbReference type="Proteomes" id="UP000275078">
    <property type="component" value="Unassembled WGS sequence"/>
</dbReference>
<reference evidence="1 2" key="1">
    <citation type="journal article" date="2018" name="Nat. Ecol. Evol.">
        <title>Pezizomycetes genomes reveal the molecular basis of ectomycorrhizal truffle lifestyle.</title>
        <authorList>
            <person name="Murat C."/>
            <person name="Payen T."/>
            <person name="Noel B."/>
            <person name="Kuo A."/>
            <person name="Morin E."/>
            <person name="Chen J."/>
            <person name="Kohler A."/>
            <person name="Krizsan K."/>
            <person name="Balestrini R."/>
            <person name="Da Silva C."/>
            <person name="Montanini B."/>
            <person name="Hainaut M."/>
            <person name="Levati E."/>
            <person name="Barry K.W."/>
            <person name="Belfiori B."/>
            <person name="Cichocki N."/>
            <person name="Clum A."/>
            <person name="Dockter R.B."/>
            <person name="Fauchery L."/>
            <person name="Guy J."/>
            <person name="Iotti M."/>
            <person name="Le Tacon F."/>
            <person name="Lindquist E.A."/>
            <person name="Lipzen A."/>
            <person name="Malagnac F."/>
            <person name="Mello A."/>
            <person name="Molinier V."/>
            <person name="Miyauchi S."/>
            <person name="Poulain J."/>
            <person name="Riccioni C."/>
            <person name="Rubini A."/>
            <person name="Sitrit Y."/>
            <person name="Splivallo R."/>
            <person name="Traeger S."/>
            <person name="Wang M."/>
            <person name="Zifcakova L."/>
            <person name="Wipf D."/>
            <person name="Zambonelli A."/>
            <person name="Paolocci F."/>
            <person name="Nowrousian M."/>
            <person name="Ottonello S."/>
            <person name="Baldrian P."/>
            <person name="Spatafora J.W."/>
            <person name="Henrissat B."/>
            <person name="Nagy L.G."/>
            <person name="Aury J.M."/>
            <person name="Wincker P."/>
            <person name="Grigoriev I.V."/>
            <person name="Bonfante P."/>
            <person name="Martin F.M."/>
        </authorList>
    </citation>
    <scope>NUCLEOTIDE SEQUENCE [LARGE SCALE GENOMIC DNA]</scope>
    <source>
        <strain evidence="1 2">RN42</strain>
    </source>
</reference>
<evidence type="ECO:0000313" key="2">
    <source>
        <dbReference type="Proteomes" id="UP000275078"/>
    </source>
</evidence>
<dbReference type="EMBL" id="ML119761">
    <property type="protein sequence ID" value="RPA75548.1"/>
    <property type="molecule type" value="Genomic_DNA"/>
</dbReference>
<proteinExistence type="predicted"/>
<dbReference type="AlphaFoldDB" id="A0A3N4HSR7"/>
<protein>
    <submittedName>
        <fullName evidence="1">Uncharacterized protein</fullName>
    </submittedName>
</protein>
<organism evidence="1 2">
    <name type="scientific">Ascobolus immersus RN42</name>
    <dbReference type="NCBI Taxonomy" id="1160509"/>
    <lineage>
        <taxon>Eukaryota</taxon>
        <taxon>Fungi</taxon>
        <taxon>Dikarya</taxon>
        <taxon>Ascomycota</taxon>
        <taxon>Pezizomycotina</taxon>
        <taxon>Pezizomycetes</taxon>
        <taxon>Pezizales</taxon>
        <taxon>Ascobolaceae</taxon>
        <taxon>Ascobolus</taxon>
    </lineage>
</organism>
<name>A0A3N4HSR7_ASCIM</name>
<sequence>MSSSKLSPCDDLPTFYLPSRQSKLSSHARQTSDIDQLMRIPPEEAQRMIDRLVHHSFFTHLEGIGILKAEDIIEVRASRKNPRNYFFYERNRVKIPTVQYQTDAEKVMVTKSRYREGVPWDPHQLETKPFWSQVSLGLPMKPESKDAEMVYTRLRDCYRDLGYDAGKVGQLREIYSCDTQAGLYLVKKRKAGDPGQAEYIWFDSRGGEIWSRIPKLQLPVDDGQSSNESSDIGRASGPCQIESKRNGWLSGWILGSIWKWMKAGER</sequence>
<evidence type="ECO:0000313" key="1">
    <source>
        <dbReference type="EMBL" id="RPA75548.1"/>
    </source>
</evidence>